<dbReference type="Proteomes" id="UP000218083">
    <property type="component" value="Unassembled WGS sequence"/>
</dbReference>
<sequence length="197" mass="20350">MKRRSVLAGAGLLVGTGGVALGTGAFTSVSAERSISIETSSDAQAFLRLDPDDQNYANSEYATESDGIIEIDVAPDAEGDFDGAGVSPFASTTLEEVFPVENQGTQEVEVSVTSPNLSPGDPFELFATNVPGQSGRLNLLDEASGSRPIIGPGQSFALGFAVDTKTEDKIETLNTDIFGGGGLEVTIIADAEEVNDS</sequence>
<protein>
    <recommendedName>
        <fullName evidence="3">DUF1102 domain-containing protein</fullName>
    </recommendedName>
</protein>
<dbReference type="EMBL" id="NSKC01000008">
    <property type="protein sequence ID" value="PAU82846.1"/>
    <property type="molecule type" value="Genomic_DNA"/>
</dbReference>
<name>A0A2A2FBL2_9EURY</name>
<dbReference type="RefSeq" id="WP_095637459.1">
    <property type="nucleotide sequence ID" value="NZ_NSKC01000008.1"/>
</dbReference>
<evidence type="ECO:0000313" key="1">
    <source>
        <dbReference type="EMBL" id="PAU82846.1"/>
    </source>
</evidence>
<dbReference type="AlphaFoldDB" id="A0A2A2FBL2"/>
<accession>A0A2A2FBL2</accession>
<reference evidence="1 2" key="1">
    <citation type="submission" date="2017-08" db="EMBL/GenBank/DDBJ databases">
        <title>The strain WRN001 was isolated from Binhai saline alkaline soil, Tianjin, China.</title>
        <authorList>
            <person name="Liu D."/>
            <person name="Zhang G."/>
        </authorList>
    </citation>
    <scope>NUCLEOTIDE SEQUENCE [LARGE SCALE GENOMIC DNA]</scope>
    <source>
        <strain evidence="1 2">WN019</strain>
    </source>
</reference>
<proteinExistence type="predicted"/>
<dbReference type="OrthoDB" id="269319at2157"/>
<gene>
    <name evidence="1" type="ORF">CK500_11985</name>
</gene>
<organism evidence="1 2">
    <name type="scientific">Halorubrum salipaludis</name>
    <dbReference type="NCBI Taxonomy" id="2032630"/>
    <lineage>
        <taxon>Archaea</taxon>
        <taxon>Methanobacteriati</taxon>
        <taxon>Methanobacteriota</taxon>
        <taxon>Stenosarchaea group</taxon>
        <taxon>Halobacteria</taxon>
        <taxon>Halobacteriales</taxon>
        <taxon>Haloferacaceae</taxon>
        <taxon>Halorubrum</taxon>
    </lineage>
</organism>
<keyword evidence="2" id="KW-1185">Reference proteome</keyword>
<evidence type="ECO:0008006" key="3">
    <source>
        <dbReference type="Google" id="ProtNLM"/>
    </source>
</evidence>
<comment type="caution">
    <text evidence="1">The sequence shown here is derived from an EMBL/GenBank/DDBJ whole genome shotgun (WGS) entry which is preliminary data.</text>
</comment>
<evidence type="ECO:0000313" key="2">
    <source>
        <dbReference type="Proteomes" id="UP000218083"/>
    </source>
</evidence>